<dbReference type="SMART" id="SM01340">
    <property type="entry name" value="DNA_mis_repair"/>
    <property type="match status" value="1"/>
</dbReference>
<dbReference type="SUPFAM" id="SSF55874">
    <property type="entry name" value="ATPase domain of HSP90 chaperone/DNA topoisomerase II/histidine kinase"/>
    <property type="match status" value="1"/>
</dbReference>
<dbReference type="RefSeq" id="XP_040678923.1">
    <property type="nucleotide sequence ID" value="XM_040823044.1"/>
</dbReference>
<dbReference type="GO" id="GO:0005524">
    <property type="term" value="F:ATP binding"/>
    <property type="evidence" value="ECO:0007669"/>
    <property type="project" value="InterPro"/>
</dbReference>
<dbReference type="GO" id="GO:0032389">
    <property type="term" value="C:MutLalpha complex"/>
    <property type="evidence" value="ECO:0007669"/>
    <property type="project" value="TreeGrafter"/>
</dbReference>
<dbReference type="SUPFAM" id="SSF118116">
    <property type="entry name" value="DNA mismatch repair protein MutL"/>
    <property type="match status" value="1"/>
</dbReference>
<feature type="compositionally biased region" description="Polar residues" evidence="3">
    <location>
        <begin position="579"/>
        <end position="590"/>
    </location>
</feature>
<dbReference type="PANTHER" id="PTHR10073">
    <property type="entry name" value="DNA MISMATCH REPAIR PROTEIN MLH, PMS, MUTL"/>
    <property type="match status" value="1"/>
</dbReference>
<dbReference type="InterPro" id="IPR014721">
    <property type="entry name" value="Ribsml_uS5_D2-typ_fold_subgr"/>
</dbReference>
<dbReference type="STRING" id="1081103.A0A0B2WWQ8"/>
<dbReference type="Gene3D" id="3.30.230.10">
    <property type="match status" value="1"/>
</dbReference>
<evidence type="ECO:0000259" key="4">
    <source>
        <dbReference type="SMART" id="SM00853"/>
    </source>
</evidence>
<dbReference type="GO" id="GO:0140664">
    <property type="term" value="F:ATP-dependent DNA damage sensor activity"/>
    <property type="evidence" value="ECO:0007669"/>
    <property type="project" value="InterPro"/>
</dbReference>
<dbReference type="Gene3D" id="3.30.565.10">
    <property type="entry name" value="Histidine kinase-like ATPase, C-terminal domain"/>
    <property type="match status" value="1"/>
</dbReference>
<evidence type="ECO:0000256" key="1">
    <source>
        <dbReference type="ARBA" id="ARBA00006082"/>
    </source>
</evidence>
<dbReference type="GeneID" id="63738701"/>
<dbReference type="GO" id="GO:0061982">
    <property type="term" value="P:meiosis I cell cycle process"/>
    <property type="evidence" value="ECO:0007669"/>
    <property type="project" value="UniProtKB-ARBA"/>
</dbReference>
<reference evidence="6 7" key="1">
    <citation type="journal article" date="2014" name="Proc. Natl. Acad. Sci. U.S.A.">
        <title>Trajectory and genomic determinants of fungal-pathogen speciation and host adaptation.</title>
        <authorList>
            <person name="Hu X."/>
            <person name="Xiao G."/>
            <person name="Zheng P."/>
            <person name="Shang Y."/>
            <person name="Su Y."/>
            <person name="Zhang X."/>
            <person name="Liu X."/>
            <person name="Zhan S."/>
            <person name="St Leger R.J."/>
            <person name="Wang C."/>
        </authorList>
    </citation>
    <scope>NUCLEOTIDE SEQUENCE [LARGE SCALE GENOMIC DNA]</scope>
    <source>
        <strain evidence="6 7">ARSEF 1941</strain>
    </source>
</reference>
<dbReference type="Proteomes" id="UP000030816">
    <property type="component" value="Unassembled WGS sequence"/>
</dbReference>
<protein>
    <submittedName>
        <fullName evidence="6">Post Meiotic Segregation 2</fullName>
    </submittedName>
</protein>
<dbReference type="InterPro" id="IPR013507">
    <property type="entry name" value="DNA_mismatch_S5_2-like"/>
</dbReference>
<evidence type="ECO:0000256" key="2">
    <source>
        <dbReference type="ARBA" id="ARBA00022763"/>
    </source>
</evidence>
<gene>
    <name evidence="6" type="ORF">MAM_04246</name>
</gene>
<dbReference type="InterPro" id="IPR037198">
    <property type="entry name" value="MutL_C_sf"/>
</dbReference>
<dbReference type="NCBIfam" id="TIGR00585">
    <property type="entry name" value="mutl"/>
    <property type="match status" value="1"/>
</dbReference>
<feature type="region of interest" description="Disordered" evidence="3">
    <location>
        <begin position="470"/>
        <end position="590"/>
    </location>
</feature>
<dbReference type="PANTHER" id="PTHR10073:SF52">
    <property type="entry name" value="MISMATCH REPAIR ENDONUCLEASE PMS2"/>
    <property type="match status" value="1"/>
</dbReference>
<organism evidence="6 7">
    <name type="scientific">Metarhizium album (strain ARSEF 1941)</name>
    <dbReference type="NCBI Taxonomy" id="1081103"/>
    <lineage>
        <taxon>Eukaryota</taxon>
        <taxon>Fungi</taxon>
        <taxon>Dikarya</taxon>
        <taxon>Ascomycota</taxon>
        <taxon>Pezizomycotina</taxon>
        <taxon>Sordariomycetes</taxon>
        <taxon>Hypocreomycetidae</taxon>
        <taxon>Hypocreales</taxon>
        <taxon>Clavicipitaceae</taxon>
        <taxon>Metarhizium</taxon>
    </lineage>
</organism>
<dbReference type="CDD" id="cd16926">
    <property type="entry name" value="HATPase_MutL-MLH-PMS-like"/>
    <property type="match status" value="1"/>
</dbReference>
<feature type="compositionally biased region" description="Basic and acidic residues" evidence="3">
    <location>
        <begin position="555"/>
        <end position="573"/>
    </location>
</feature>
<dbReference type="HOGENOM" id="CLU_004131_0_2_1"/>
<keyword evidence="7" id="KW-1185">Reference proteome</keyword>
<feature type="domain" description="DNA mismatch repair protein S5" evidence="5">
    <location>
        <begin position="210"/>
        <end position="350"/>
    </location>
</feature>
<dbReference type="SUPFAM" id="SSF54211">
    <property type="entry name" value="Ribosomal protein S5 domain 2-like"/>
    <property type="match status" value="1"/>
</dbReference>
<dbReference type="InterPro" id="IPR042120">
    <property type="entry name" value="MutL_C_dimsub"/>
</dbReference>
<dbReference type="InterPro" id="IPR038973">
    <property type="entry name" value="MutL/Mlh/Pms-like"/>
</dbReference>
<dbReference type="CDD" id="cd03484">
    <property type="entry name" value="MutL_Trans_hPMS_2_like"/>
    <property type="match status" value="1"/>
</dbReference>
<dbReference type="InterPro" id="IPR036890">
    <property type="entry name" value="HATPase_C_sf"/>
</dbReference>
<dbReference type="PROSITE" id="PS00058">
    <property type="entry name" value="DNA_MISMATCH_REPAIR_1"/>
    <property type="match status" value="1"/>
</dbReference>
<evidence type="ECO:0000259" key="5">
    <source>
        <dbReference type="SMART" id="SM01340"/>
    </source>
</evidence>
<dbReference type="Gene3D" id="3.30.1540.20">
    <property type="entry name" value="MutL, C-terminal domain, dimerisation subdomain"/>
    <property type="match status" value="1"/>
</dbReference>
<feature type="domain" description="MutL C-terminal dimerisation" evidence="4">
    <location>
        <begin position="767"/>
        <end position="887"/>
    </location>
</feature>
<dbReference type="GO" id="GO:0006298">
    <property type="term" value="P:mismatch repair"/>
    <property type="evidence" value="ECO:0007669"/>
    <property type="project" value="InterPro"/>
</dbReference>
<feature type="region of interest" description="Disordered" evidence="3">
    <location>
        <begin position="667"/>
        <end position="686"/>
    </location>
</feature>
<feature type="compositionally biased region" description="Polar residues" evidence="3">
    <location>
        <begin position="427"/>
        <end position="439"/>
    </location>
</feature>
<comment type="caution">
    <text evidence="6">The sequence shown here is derived from an EMBL/GenBank/DDBJ whole genome shotgun (WGS) entry which is preliminary data.</text>
</comment>
<dbReference type="GO" id="GO:0030983">
    <property type="term" value="F:mismatched DNA binding"/>
    <property type="evidence" value="ECO:0007669"/>
    <property type="project" value="InterPro"/>
</dbReference>
<dbReference type="InterPro" id="IPR002099">
    <property type="entry name" value="MutL/Mlh/PMS"/>
</dbReference>
<dbReference type="InterPro" id="IPR020568">
    <property type="entry name" value="Ribosomal_Su5_D2-typ_SF"/>
</dbReference>
<dbReference type="InterPro" id="IPR014762">
    <property type="entry name" value="DNA_mismatch_repair_CS"/>
</dbReference>
<dbReference type="Pfam" id="PF01119">
    <property type="entry name" value="DNA_mis_repair"/>
    <property type="match status" value="1"/>
</dbReference>
<feature type="compositionally biased region" description="Polar residues" evidence="3">
    <location>
        <begin position="471"/>
        <end position="482"/>
    </location>
</feature>
<feature type="region of interest" description="Disordered" evidence="3">
    <location>
        <begin position="391"/>
        <end position="439"/>
    </location>
</feature>
<dbReference type="EMBL" id="AZHE01000009">
    <property type="protein sequence ID" value="KHN97857.1"/>
    <property type="molecule type" value="Genomic_DNA"/>
</dbReference>
<evidence type="ECO:0000313" key="7">
    <source>
        <dbReference type="Proteomes" id="UP000030816"/>
    </source>
</evidence>
<dbReference type="InterPro" id="IPR014790">
    <property type="entry name" value="MutL_C"/>
</dbReference>
<proteinExistence type="inferred from homology"/>
<evidence type="ECO:0000256" key="3">
    <source>
        <dbReference type="SAM" id="MobiDB-lite"/>
    </source>
</evidence>
<dbReference type="OrthoDB" id="4941327at2759"/>
<keyword evidence="2" id="KW-0227">DNA damage</keyword>
<feature type="compositionally biased region" description="Polar residues" evidence="3">
    <location>
        <begin position="541"/>
        <end position="554"/>
    </location>
</feature>
<dbReference type="GO" id="GO:0016887">
    <property type="term" value="F:ATP hydrolysis activity"/>
    <property type="evidence" value="ECO:0007669"/>
    <property type="project" value="InterPro"/>
</dbReference>
<dbReference type="Pfam" id="PF08676">
    <property type="entry name" value="MutL_C"/>
    <property type="match status" value="1"/>
</dbReference>
<dbReference type="Pfam" id="PF13589">
    <property type="entry name" value="HATPase_c_3"/>
    <property type="match status" value="1"/>
</dbReference>
<accession>A0A0B2WWQ8</accession>
<sequence>MAATIKPIEGRSVIVDLCSVVKELVENSLDAGANVIDVRFKNQGLDLIEVQDNGSGICPANYPSIALKHHTSKLSSYSDIASLTTFGFRGEALASLCALSVVTITTCLESDVPKGCKLDFEISGKLASTTVVASQKGTTVSVEKLFHNLPVRRRELERNIKREWHKVIALLNQYACIQTNLKFSVFQQPTKGKRILLFSTKNNPTTRENIINIFGSKAMSTLVSLDLLLEMHSPNAGRDLRGILQIDKESRQVRVLGHVSRPMHEDGKQAPDRQMFFVNGRPCCLPQFAKTFNEVYKNYNMSRSPFIFANIQLDTNTYDVNVSPDKRSILLHDQSMLLDRLRSSLVSLFDSHEYQLPTTQSLAPETRSNPVSVGTDMQSVSLFRENRLRVSKPELSTVSHGEQDSHSRSKLNADLTKEKSSGVAIQKAQSSSEGRARTNITSGSLTTWLENVANPPSISNSADRNAHFERNQPNISSLTSNRRPALNDSDTEGPPQSESTRSVFAEADTVPKKGVVEDHGTNSHNVSEGLLDSRSPAAPSRNANSGVTSPSSGHTNEHGESVRLGLEKRRHEGVAPQTPEKSYSSHPQISNRTTELSDFCELQGGIAQLTYTSEPNNAGDAILGDSFHSQEMAKGITDNLQDARLVVSSSSKPQTNEDKPIRQFISHQNDKDNVAQGDNNESPGRLSSRRTRVLEAGLRNKFATVQHSQIIRATEITLASLSRSLLASLVENIPGSVEERVADITAPDAESKLPLIIAKDDFSKMRVVGQFNLGFIIAVRPKSHWHACHEIGDTDELFIIDQHASDEKFNFERLQADTVIQSQRLVYPKTLQLTALEEEVVLENLPALEANGFKIQVDSTGASITTHSQTIESAENVRNEGMSEQYHDW</sequence>
<name>A0A0B2WWQ8_METAS</name>
<evidence type="ECO:0000313" key="6">
    <source>
        <dbReference type="EMBL" id="KHN97857.1"/>
    </source>
</evidence>
<feature type="compositionally biased region" description="Basic and acidic residues" evidence="3">
    <location>
        <begin position="509"/>
        <end position="521"/>
    </location>
</feature>
<comment type="similarity">
    <text evidence="1">Belongs to the DNA mismatch repair MutL/HexB family.</text>
</comment>
<dbReference type="AlphaFoldDB" id="A0A0B2WWQ8"/>
<dbReference type="SMART" id="SM00853">
    <property type="entry name" value="MutL_C"/>
    <property type="match status" value="1"/>
</dbReference>
<dbReference type="FunFam" id="3.30.565.10:FF:000014">
    <property type="entry name" value="Mismatch repair endonuclease pms1, putative"/>
    <property type="match status" value="1"/>
</dbReference>